<dbReference type="PROSITE" id="PS00167">
    <property type="entry name" value="TRP_SYNTHASE_ALPHA"/>
    <property type="match status" value="1"/>
</dbReference>
<evidence type="ECO:0000313" key="11">
    <source>
        <dbReference type="EMBL" id="HGT40691.1"/>
    </source>
</evidence>
<evidence type="ECO:0000256" key="7">
    <source>
        <dbReference type="ARBA" id="ARBA00023239"/>
    </source>
</evidence>
<comment type="catalytic activity">
    <reaction evidence="8 9">
        <text>(1S,2R)-1-C-(indol-3-yl)glycerol 3-phosphate + L-serine = D-glyceraldehyde 3-phosphate + L-tryptophan + H2O</text>
        <dbReference type="Rhea" id="RHEA:10532"/>
        <dbReference type="ChEBI" id="CHEBI:15377"/>
        <dbReference type="ChEBI" id="CHEBI:33384"/>
        <dbReference type="ChEBI" id="CHEBI:57912"/>
        <dbReference type="ChEBI" id="CHEBI:58866"/>
        <dbReference type="ChEBI" id="CHEBI:59776"/>
        <dbReference type="EC" id="4.2.1.20"/>
    </reaction>
</comment>
<dbReference type="PANTHER" id="PTHR43406">
    <property type="entry name" value="TRYPTOPHAN SYNTHASE, ALPHA CHAIN"/>
    <property type="match status" value="1"/>
</dbReference>
<evidence type="ECO:0000256" key="1">
    <source>
        <dbReference type="ARBA" id="ARBA00003365"/>
    </source>
</evidence>
<evidence type="ECO:0000256" key="6">
    <source>
        <dbReference type="ARBA" id="ARBA00023141"/>
    </source>
</evidence>
<reference evidence="11" key="1">
    <citation type="journal article" date="2020" name="mSystems">
        <title>Genome- and Community-Level Interaction Insights into Carbon Utilization and Element Cycling Functions of Hydrothermarchaeota in Hydrothermal Sediment.</title>
        <authorList>
            <person name="Zhou Z."/>
            <person name="Liu Y."/>
            <person name="Xu W."/>
            <person name="Pan J."/>
            <person name="Luo Z.H."/>
            <person name="Li M."/>
        </authorList>
    </citation>
    <scope>NUCLEOTIDE SEQUENCE [LARGE SCALE GENOMIC DNA]</scope>
    <source>
        <strain evidence="11">SpSt-508</strain>
    </source>
</reference>
<dbReference type="UniPathway" id="UPA00035">
    <property type="reaction ID" value="UER00044"/>
</dbReference>
<dbReference type="InterPro" id="IPR002028">
    <property type="entry name" value="Trp_synthase_suA"/>
</dbReference>
<evidence type="ECO:0000256" key="9">
    <source>
        <dbReference type="HAMAP-Rule" id="MF_00131"/>
    </source>
</evidence>
<proteinExistence type="inferred from homology"/>
<evidence type="ECO:0000256" key="3">
    <source>
        <dbReference type="ARBA" id="ARBA00011270"/>
    </source>
</evidence>
<evidence type="ECO:0000256" key="5">
    <source>
        <dbReference type="ARBA" id="ARBA00022822"/>
    </source>
</evidence>
<dbReference type="Pfam" id="PF00290">
    <property type="entry name" value="Trp_syntA"/>
    <property type="match status" value="1"/>
</dbReference>
<keyword evidence="6 9" id="KW-0057">Aromatic amino acid biosynthesis</keyword>
<dbReference type="SUPFAM" id="SSF51366">
    <property type="entry name" value="Ribulose-phoshate binding barrel"/>
    <property type="match status" value="1"/>
</dbReference>
<dbReference type="AlphaFoldDB" id="A0A7C4LSG2"/>
<dbReference type="FunFam" id="3.20.20.70:FF:000037">
    <property type="entry name" value="Tryptophan synthase alpha chain"/>
    <property type="match status" value="1"/>
</dbReference>
<keyword evidence="4 9" id="KW-0028">Amino-acid biosynthesis</keyword>
<feature type="active site" description="Proton acceptor" evidence="9">
    <location>
        <position position="52"/>
    </location>
</feature>
<dbReference type="InterPro" id="IPR018204">
    <property type="entry name" value="Trp_synthase_alpha_AS"/>
</dbReference>
<keyword evidence="5 9" id="KW-0822">Tryptophan biosynthesis</keyword>
<organism evidence="11">
    <name type="scientific">Schlesneria paludicola</name>
    <dbReference type="NCBI Taxonomy" id="360056"/>
    <lineage>
        <taxon>Bacteria</taxon>
        <taxon>Pseudomonadati</taxon>
        <taxon>Planctomycetota</taxon>
        <taxon>Planctomycetia</taxon>
        <taxon>Planctomycetales</taxon>
        <taxon>Planctomycetaceae</taxon>
        <taxon>Schlesneria</taxon>
    </lineage>
</organism>
<dbReference type="EC" id="4.2.1.20" evidence="9"/>
<protein>
    <recommendedName>
        <fullName evidence="9">Tryptophan synthase alpha chain</fullName>
        <ecNumber evidence="9">4.2.1.20</ecNumber>
    </recommendedName>
</protein>
<dbReference type="CDD" id="cd04724">
    <property type="entry name" value="Tryptophan_synthase_alpha"/>
    <property type="match status" value="1"/>
</dbReference>
<evidence type="ECO:0000256" key="10">
    <source>
        <dbReference type="RuleBase" id="RU003662"/>
    </source>
</evidence>
<comment type="pathway">
    <text evidence="2 9">Amino-acid biosynthesis; L-tryptophan biosynthesis; L-tryptophan from chorismate: step 5/5.</text>
</comment>
<dbReference type="Gene3D" id="3.20.20.70">
    <property type="entry name" value="Aldolase class I"/>
    <property type="match status" value="1"/>
</dbReference>
<dbReference type="GO" id="GO:0004834">
    <property type="term" value="F:tryptophan synthase activity"/>
    <property type="evidence" value="ECO:0007669"/>
    <property type="project" value="UniProtKB-UniRule"/>
</dbReference>
<dbReference type="InterPro" id="IPR011060">
    <property type="entry name" value="RibuloseP-bd_barrel"/>
</dbReference>
<dbReference type="NCBIfam" id="TIGR00262">
    <property type="entry name" value="trpA"/>
    <property type="match status" value="1"/>
</dbReference>
<name>A0A7C4LSG2_9PLAN</name>
<comment type="similarity">
    <text evidence="9 10">Belongs to the TrpA family.</text>
</comment>
<dbReference type="InterPro" id="IPR013785">
    <property type="entry name" value="Aldolase_TIM"/>
</dbReference>
<comment type="function">
    <text evidence="1 9">The alpha subunit is responsible for the aldol cleavage of indoleglycerol phosphate to indole and glyceraldehyde 3-phosphate.</text>
</comment>
<evidence type="ECO:0000256" key="2">
    <source>
        <dbReference type="ARBA" id="ARBA00004733"/>
    </source>
</evidence>
<feature type="active site" description="Proton acceptor" evidence="9">
    <location>
        <position position="63"/>
    </location>
</feature>
<sequence>MDPTQRIAEAFAVRQARGQLAFIPFVTAGDPDLALTPRLVGELSRAGADLIEIGFPYSDPIADGPVIQASYTRALNRRVKLADIFAAIRTVANEVSTPLLGMVSYAIIYRQGPAAFVREAVDAGLCGLIVPDLPGDEAAELAHLVQRANLALVQLVAPTTPPERLARILEHATGFVYCIAVAGTTGVREALPTDLAGMLQQLRAQTTLPLAVGFGIGRPEQVRQLKGLADGAIVGSALVRCLDTAGGAEAVLSAVRALAASLAQAAHE</sequence>
<comment type="caution">
    <text evidence="11">The sequence shown here is derived from an EMBL/GenBank/DDBJ whole genome shotgun (WGS) entry which is preliminary data.</text>
</comment>
<gene>
    <name evidence="9" type="primary">trpA</name>
    <name evidence="11" type="ORF">ENS64_15715</name>
</gene>
<accession>A0A7C4LSG2</accession>
<comment type="subunit">
    <text evidence="3 9">Tetramer of two alpha and two beta chains.</text>
</comment>
<dbReference type="EMBL" id="DSVQ01000018">
    <property type="protein sequence ID" value="HGT40691.1"/>
    <property type="molecule type" value="Genomic_DNA"/>
</dbReference>
<dbReference type="GO" id="GO:0005829">
    <property type="term" value="C:cytosol"/>
    <property type="evidence" value="ECO:0007669"/>
    <property type="project" value="TreeGrafter"/>
</dbReference>
<evidence type="ECO:0000256" key="8">
    <source>
        <dbReference type="ARBA" id="ARBA00049047"/>
    </source>
</evidence>
<dbReference type="PANTHER" id="PTHR43406:SF1">
    <property type="entry name" value="TRYPTOPHAN SYNTHASE ALPHA CHAIN, CHLOROPLASTIC"/>
    <property type="match status" value="1"/>
</dbReference>
<keyword evidence="7 9" id="KW-0456">Lyase</keyword>
<evidence type="ECO:0000256" key="4">
    <source>
        <dbReference type="ARBA" id="ARBA00022605"/>
    </source>
</evidence>
<dbReference type="HAMAP" id="MF_00131">
    <property type="entry name" value="Trp_synth_alpha"/>
    <property type="match status" value="1"/>
</dbReference>